<evidence type="ECO:0000259" key="3">
    <source>
        <dbReference type="PROSITE" id="PS50103"/>
    </source>
</evidence>
<feature type="region of interest" description="Disordered" evidence="2">
    <location>
        <begin position="374"/>
        <end position="397"/>
    </location>
</feature>
<dbReference type="InterPro" id="IPR009097">
    <property type="entry name" value="Cyclic_Pdiesterase"/>
</dbReference>
<accession>A0AAV1P2Q4</accession>
<keyword evidence="1" id="KW-0863">Zinc-finger</keyword>
<dbReference type="InterPro" id="IPR040459">
    <property type="entry name" value="MJ1316"/>
</dbReference>
<proteinExistence type="predicted"/>
<sequence length="584" mass="65058">MASDASGVPSTSSEDQRDDGTQVVPTHTEAGVPGDPSCGKDSSKATAESAEGDEEGVNVCPFFLMGKCHFGHRCRLSHSDPLIDDSGAVPSDQDDKQEEEKMEKHKKKKGKANKATKPKDDEGKDVSKKPRMRTADDVISRILWDPSVDASKFVVGYVDRFLGVLERPFSDFNWDANPCDCDYTTELALPRHRIQYFTYRGHRVWDRHSRTDRVFGSTGQSLAPPFGGEEEVEEDQQQQERLILEQDCLEVTEDQPPAASGQEERETEECTQTENTHLEEEKQNEMNIYAPDSAQAAPKCRCDASQEQEDSQGACVAEEASNRLNESRDQLSSSQKEGASVEMEGKEDASEEWAESWEGNENVSSYMAAKNIGVNPSAPLEQREEKRAGRPPKTLPTHFITFRANTPAILTCYQQLQEELICLIPSSAPHWHPASALHVTMCLLNLSGPAEVAAAGEMLRRFAHLDRNPPVAVTFPIKLKHFNGKVLYLSPQPQLPLQHLNSGLQEAYRKEGWLHKNSYNPRYHLTLANFRDREGERIFEGVGDLKVGKGLNFGRLPVNTLHLCAMGGPSVDGFYKTICTVTLR</sequence>
<protein>
    <submittedName>
        <fullName evidence="4">Leukocyte receptor cluster member 9</fullName>
    </submittedName>
</protein>
<dbReference type="Proteomes" id="UP001314229">
    <property type="component" value="Unassembled WGS sequence"/>
</dbReference>
<dbReference type="PANTHER" id="PTHR46729:SF1">
    <property type="entry name" value="LEUKOCYTE RECEPTOR CLUSTER MEMBER 9"/>
    <property type="match status" value="1"/>
</dbReference>
<keyword evidence="5" id="KW-1185">Reference proteome</keyword>
<dbReference type="PANTHER" id="PTHR46729">
    <property type="entry name" value="LEUKOCYTE RECEPTOR CLUSTER MEMBER 9"/>
    <property type="match status" value="1"/>
</dbReference>
<feature type="zinc finger region" description="C3H1-type" evidence="1">
    <location>
        <begin position="54"/>
        <end position="81"/>
    </location>
</feature>
<feature type="region of interest" description="Disordered" evidence="2">
    <location>
        <begin position="214"/>
        <end position="239"/>
    </location>
</feature>
<gene>
    <name evidence="4" type="ORF">FSCOSCO3_A033862</name>
</gene>
<feature type="region of interest" description="Disordered" evidence="2">
    <location>
        <begin position="1"/>
        <end position="54"/>
    </location>
</feature>
<keyword evidence="1" id="KW-0862">Zinc</keyword>
<dbReference type="InterPro" id="IPR042653">
    <property type="entry name" value="Leng9"/>
</dbReference>
<dbReference type="PROSITE" id="PS50103">
    <property type="entry name" value="ZF_C3H1"/>
    <property type="match status" value="1"/>
</dbReference>
<evidence type="ECO:0000313" key="5">
    <source>
        <dbReference type="Proteomes" id="UP001314229"/>
    </source>
</evidence>
<feature type="region of interest" description="Disordered" evidence="2">
    <location>
        <begin position="312"/>
        <end position="358"/>
    </location>
</feature>
<feature type="domain" description="C3H1-type" evidence="3">
    <location>
        <begin position="54"/>
        <end position="81"/>
    </location>
</feature>
<evidence type="ECO:0000256" key="2">
    <source>
        <dbReference type="SAM" id="MobiDB-lite"/>
    </source>
</evidence>
<evidence type="ECO:0000256" key="1">
    <source>
        <dbReference type="PROSITE-ProRule" id="PRU00723"/>
    </source>
</evidence>
<dbReference type="InterPro" id="IPR019510">
    <property type="entry name" value="AKAP7-like_phosphoesterase"/>
</dbReference>
<keyword evidence="1" id="KW-0479">Metal-binding</keyword>
<dbReference type="EMBL" id="CAWUFR010000091">
    <property type="protein sequence ID" value="CAK6966129.1"/>
    <property type="molecule type" value="Genomic_DNA"/>
</dbReference>
<feature type="region of interest" description="Disordered" evidence="2">
    <location>
        <begin position="253"/>
        <end position="274"/>
    </location>
</feature>
<dbReference type="Pfam" id="PF04457">
    <property type="entry name" value="MJ1316"/>
    <property type="match status" value="1"/>
</dbReference>
<organism evidence="4 5">
    <name type="scientific">Scomber scombrus</name>
    <name type="common">Atlantic mackerel</name>
    <name type="synonym">Scomber vernalis</name>
    <dbReference type="NCBI Taxonomy" id="13677"/>
    <lineage>
        <taxon>Eukaryota</taxon>
        <taxon>Metazoa</taxon>
        <taxon>Chordata</taxon>
        <taxon>Craniata</taxon>
        <taxon>Vertebrata</taxon>
        <taxon>Euteleostomi</taxon>
        <taxon>Actinopterygii</taxon>
        <taxon>Neopterygii</taxon>
        <taxon>Teleostei</taxon>
        <taxon>Neoteleostei</taxon>
        <taxon>Acanthomorphata</taxon>
        <taxon>Pelagiaria</taxon>
        <taxon>Scombriformes</taxon>
        <taxon>Scombridae</taxon>
        <taxon>Scomber</taxon>
    </lineage>
</organism>
<reference evidence="4 5" key="1">
    <citation type="submission" date="2024-01" db="EMBL/GenBank/DDBJ databases">
        <authorList>
            <person name="Alioto T."/>
            <person name="Alioto T."/>
            <person name="Gomez Garrido J."/>
        </authorList>
    </citation>
    <scope>NUCLEOTIDE SEQUENCE [LARGE SCALE GENOMIC DNA]</scope>
</reference>
<evidence type="ECO:0000313" key="4">
    <source>
        <dbReference type="EMBL" id="CAK6966129.1"/>
    </source>
</evidence>
<comment type="caution">
    <text evidence="4">The sequence shown here is derived from an EMBL/GenBank/DDBJ whole genome shotgun (WGS) entry which is preliminary data.</text>
</comment>
<name>A0AAV1P2Q4_SCOSC</name>
<dbReference type="Pfam" id="PF10469">
    <property type="entry name" value="AKAP7_NLS"/>
    <property type="match status" value="1"/>
</dbReference>
<dbReference type="InterPro" id="IPR000571">
    <property type="entry name" value="Znf_CCCH"/>
</dbReference>
<feature type="compositionally biased region" description="Basic and acidic residues" evidence="2">
    <location>
        <begin position="117"/>
        <end position="132"/>
    </location>
</feature>
<feature type="region of interest" description="Disordered" evidence="2">
    <location>
        <begin position="79"/>
        <end position="132"/>
    </location>
</feature>
<feature type="compositionally biased region" description="Acidic residues" evidence="2">
    <location>
        <begin position="228"/>
        <end position="237"/>
    </location>
</feature>
<dbReference type="SUPFAM" id="SSF55144">
    <property type="entry name" value="LigT-like"/>
    <property type="match status" value="1"/>
</dbReference>
<dbReference type="GO" id="GO:0008270">
    <property type="term" value="F:zinc ion binding"/>
    <property type="evidence" value="ECO:0007669"/>
    <property type="project" value="UniProtKB-KW"/>
</dbReference>
<dbReference type="AlphaFoldDB" id="A0AAV1P2Q4"/>
<feature type="compositionally biased region" description="Basic residues" evidence="2">
    <location>
        <begin position="104"/>
        <end position="116"/>
    </location>
</feature>
<keyword evidence="4" id="KW-0675">Receptor</keyword>
<dbReference type="Gene3D" id="4.10.1000.10">
    <property type="entry name" value="Zinc finger, CCCH-type"/>
    <property type="match status" value="1"/>
</dbReference>
<dbReference type="Gene3D" id="3.90.1140.10">
    <property type="entry name" value="Cyclic phosphodiesterase"/>
    <property type="match status" value="1"/>
</dbReference>